<gene>
    <name evidence="2" type="ORF">PSJ8397_01224</name>
</gene>
<dbReference type="Gene3D" id="1.10.260.40">
    <property type="entry name" value="lambda repressor-like DNA-binding domains"/>
    <property type="match status" value="1"/>
</dbReference>
<dbReference type="InterPro" id="IPR010982">
    <property type="entry name" value="Lambda_DNA-bd_dom_sf"/>
</dbReference>
<evidence type="ECO:0000313" key="3">
    <source>
        <dbReference type="Proteomes" id="UP000193623"/>
    </source>
</evidence>
<dbReference type="GO" id="GO:0003677">
    <property type="term" value="F:DNA binding"/>
    <property type="evidence" value="ECO:0007669"/>
    <property type="project" value="InterPro"/>
</dbReference>
<dbReference type="InterPro" id="IPR001387">
    <property type="entry name" value="Cro/C1-type_HTH"/>
</dbReference>
<dbReference type="AlphaFoldDB" id="A0A1Y5RZW7"/>
<dbReference type="SUPFAM" id="SSF47413">
    <property type="entry name" value="lambda repressor-like DNA-binding domains"/>
    <property type="match status" value="1"/>
</dbReference>
<evidence type="ECO:0000259" key="1">
    <source>
        <dbReference type="PROSITE" id="PS50943"/>
    </source>
</evidence>
<organism evidence="2 3">
    <name type="scientific">Pseudooctadecabacter jejudonensis</name>
    <dbReference type="NCBI Taxonomy" id="1391910"/>
    <lineage>
        <taxon>Bacteria</taxon>
        <taxon>Pseudomonadati</taxon>
        <taxon>Pseudomonadota</taxon>
        <taxon>Alphaproteobacteria</taxon>
        <taxon>Rhodobacterales</taxon>
        <taxon>Paracoccaceae</taxon>
        <taxon>Pseudooctadecabacter</taxon>
    </lineage>
</organism>
<accession>A0A1Y5RZW7</accession>
<dbReference type="RefSeq" id="WP_085863688.1">
    <property type="nucleotide sequence ID" value="NZ_FWFT01000002.1"/>
</dbReference>
<dbReference type="Proteomes" id="UP000193623">
    <property type="component" value="Unassembled WGS sequence"/>
</dbReference>
<reference evidence="2 3" key="1">
    <citation type="submission" date="2017-03" db="EMBL/GenBank/DDBJ databases">
        <authorList>
            <person name="Afonso C.L."/>
            <person name="Miller P.J."/>
            <person name="Scott M.A."/>
            <person name="Spackman E."/>
            <person name="Goraichik I."/>
            <person name="Dimitrov K.M."/>
            <person name="Suarez D.L."/>
            <person name="Swayne D.E."/>
        </authorList>
    </citation>
    <scope>NUCLEOTIDE SEQUENCE [LARGE SCALE GENOMIC DNA]</scope>
    <source>
        <strain evidence="2 3">CECT 8397</strain>
    </source>
</reference>
<sequence>MSHYKIETCRLKTIRTARKMGRSKLAKMTGVSERELTILERTKGGGVVPENTLFRLAEALNIPAPILTGDLDLDASDLGPVSPTSCTSGCCG</sequence>
<dbReference type="SMART" id="SM00530">
    <property type="entry name" value="HTH_XRE"/>
    <property type="match status" value="1"/>
</dbReference>
<dbReference type="PROSITE" id="PS50943">
    <property type="entry name" value="HTH_CROC1"/>
    <property type="match status" value="1"/>
</dbReference>
<feature type="domain" description="HTH cro/C1-type" evidence="1">
    <location>
        <begin position="11"/>
        <end position="67"/>
    </location>
</feature>
<keyword evidence="3" id="KW-1185">Reference proteome</keyword>
<dbReference type="EMBL" id="FWFT01000002">
    <property type="protein sequence ID" value="SLN28815.1"/>
    <property type="molecule type" value="Genomic_DNA"/>
</dbReference>
<name>A0A1Y5RZW7_9RHOB</name>
<dbReference type="CDD" id="cd00093">
    <property type="entry name" value="HTH_XRE"/>
    <property type="match status" value="1"/>
</dbReference>
<protein>
    <submittedName>
        <fullName evidence="2">Anaerobic benzoate catabolism transcriptional regulator</fullName>
    </submittedName>
</protein>
<evidence type="ECO:0000313" key="2">
    <source>
        <dbReference type="EMBL" id="SLN28815.1"/>
    </source>
</evidence>
<proteinExistence type="predicted"/>